<gene>
    <name evidence="1" type="ORF">C5467_23575</name>
</gene>
<accession>A0A4R4IR54</accession>
<organism evidence="1 2">
    <name type="scientific">Photorhabdus khanii subsp. guanajuatensis</name>
    <dbReference type="NCBI Taxonomy" id="2100166"/>
    <lineage>
        <taxon>Bacteria</taxon>
        <taxon>Pseudomonadati</taxon>
        <taxon>Pseudomonadota</taxon>
        <taxon>Gammaproteobacteria</taxon>
        <taxon>Enterobacterales</taxon>
        <taxon>Morganellaceae</taxon>
        <taxon>Photorhabdus</taxon>
    </lineage>
</organism>
<evidence type="ECO:0000313" key="1">
    <source>
        <dbReference type="EMBL" id="TDB43183.1"/>
    </source>
</evidence>
<sequence length="60" mass="7215">MGIQTLYRQLFNRVSKDKKWISLTFIKRHPTMIKLNKKPELKVIKTTVKTLYRLKPSVKK</sequence>
<name>A0A4R4IR54_9GAMM</name>
<dbReference type="AlphaFoldDB" id="A0A4R4IR54"/>
<dbReference type="Proteomes" id="UP000295598">
    <property type="component" value="Unassembled WGS sequence"/>
</dbReference>
<comment type="caution">
    <text evidence="1">The sequence shown here is derived from an EMBL/GenBank/DDBJ whole genome shotgun (WGS) entry which is preliminary data.</text>
</comment>
<evidence type="ECO:0000313" key="2">
    <source>
        <dbReference type="Proteomes" id="UP000295598"/>
    </source>
</evidence>
<dbReference type="EMBL" id="PUJY01000096">
    <property type="protein sequence ID" value="TDB43183.1"/>
    <property type="molecule type" value="Genomic_DNA"/>
</dbReference>
<protein>
    <submittedName>
        <fullName evidence="1">Uncharacterized protein</fullName>
    </submittedName>
</protein>
<proteinExistence type="predicted"/>
<reference evidence="1 2" key="1">
    <citation type="journal article" date="2019" name="Int. J. Syst. Evol. Microbiol.">
        <title>Photorhabdus khanii subsp. guanajuatensis subsp. nov., isolated from Heterorhabditis atacamensis, and Photorhabdus luminescens subsp. mexicana subsp. nov., isolated from Heterorhabditis mexicana entomopathogenic nematodes.</title>
        <authorList>
            <person name="Machado R.A.R."/>
            <person name="Bruno P."/>
            <person name="Arce C.C.M."/>
            <person name="Liechti N."/>
            <person name="Kohler A."/>
            <person name="Bernal J."/>
            <person name="Bruggmann R."/>
            <person name="Turlings T.C.J."/>
        </authorList>
    </citation>
    <scope>NUCLEOTIDE SEQUENCE [LARGE SCALE GENOMIC DNA]</scope>
    <source>
        <strain evidence="1 2">MEX20-17</strain>
    </source>
</reference>